<dbReference type="PANTHER" id="PTHR45628">
    <property type="entry name" value="VOLTAGE-DEPENDENT CALCIUM CHANNEL TYPE A SUBUNIT ALPHA-1"/>
    <property type="match status" value="1"/>
</dbReference>
<dbReference type="GO" id="GO:0008331">
    <property type="term" value="F:high voltage-gated calcium channel activity"/>
    <property type="evidence" value="ECO:0007669"/>
    <property type="project" value="TreeGrafter"/>
</dbReference>
<evidence type="ECO:0000256" key="8">
    <source>
        <dbReference type="ARBA" id="ARBA00022989"/>
    </source>
</evidence>
<proteinExistence type="predicted"/>
<keyword evidence="5" id="KW-0812">Transmembrane</keyword>
<evidence type="ECO:0000256" key="4">
    <source>
        <dbReference type="ARBA" id="ARBA00022673"/>
    </source>
</evidence>
<dbReference type="GO" id="GO:0098703">
    <property type="term" value="P:calcium ion import across plasma membrane"/>
    <property type="evidence" value="ECO:0007669"/>
    <property type="project" value="TreeGrafter"/>
</dbReference>
<evidence type="ECO:0000256" key="7">
    <source>
        <dbReference type="ARBA" id="ARBA00022882"/>
    </source>
</evidence>
<keyword evidence="14" id="KW-1185">Reference proteome</keyword>
<keyword evidence="8" id="KW-1133">Transmembrane helix</keyword>
<keyword evidence="4" id="KW-0107">Calcium channel</keyword>
<evidence type="ECO:0000256" key="6">
    <source>
        <dbReference type="ARBA" id="ARBA00022837"/>
    </source>
</evidence>
<keyword evidence="9" id="KW-0406">Ion transport</keyword>
<evidence type="ECO:0000313" key="13">
    <source>
        <dbReference type="EMBL" id="KAK7788591.1"/>
    </source>
</evidence>
<dbReference type="AlphaFoldDB" id="A0AAN9UZ89"/>
<evidence type="ECO:0000256" key="5">
    <source>
        <dbReference type="ARBA" id="ARBA00022692"/>
    </source>
</evidence>
<dbReference type="FunFam" id="1.20.120.350:FF:000012">
    <property type="entry name" value="Voltage-dependent T-type calcium channel subunit alpha"/>
    <property type="match status" value="1"/>
</dbReference>
<dbReference type="InterPro" id="IPR027359">
    <property type="entry name" value="Volt_channel_dom_sf"/>
</dbReference>
<evidence type="ECO:0000256" key="9">
    <source>
        <dbReference type="ARBA" id="ARBA00023065"/>
    </source>
</evidence>
<protein>
    <recommendedName>
        <fullName evidence="12">Ion transport domain-containing protein</fullName>
    </recommendedName>
</protein>
<gene>
    <name evidence="13" type="ORF">R5R35_010993</name>
</gene>
<evidence type="ECO:0000313" key="14">
    <source>
        <dbReference type="Proteomes" id="UP001378592"/>
    </source>
</evidence>
<feature type="domain" description="Ion transport" evidence="12">
    <location>
        <begin position="8"/>
        <end position="123"/>
    </location>
</feature>
<dbReference type="Proteomes" id="UP001378592">
    <property type="component" value="Unassembled WGS sequence"/>
</dbReference>
<dbReference type="InterPro" id="IPR050599">
    <property type="entry name" value="VDCC_alpha-1_subunit"/>
</dbReference>
<dbReference type="Gene3D" id="1.20.120.350">
    <property type="entry name" value="Voltage-gated potassium channels. Chain C"/>
    <property type="match status" value="1"/>
</dbReference>
<evidence type="ECO:0000256" key="11">
    <source>
        <dbReference type="ARBA" id="ARBA00023303"/>
    </source>
</evidence>
<keyword evidence="11" id="KW-0407">Ion channel</keyword>
<name>A0AAN9UZ89_9ORTH</name>
<dbReference type="GO" id="GO:0005891">
    <property type="term" value="C:voltage-gated calcium channel complex"/>
    <property type="evidence" value="ECO:0007669"/>
    <property type="project" value="TreeGrafter"/>
</dbReference>
<comment type="caution">
    <text evidence="13">The sequence shown here is derived from an EMBL/GenBank/DDBJ whole genome shotgun (WGS) entry which is preliminary data.</text>
</comment>
<keyword evidence="10" id="KW-0472">Membrane</keyword>
<evidence type="ECO:0000256" key="2">
    <source>
        <dbReference type="ARBA" id="ARBA00022448"/>
    </source>
</evidence>
<evidence type="ECO:0000256" key="1">
    <source>
        <dbReference type="ARBA" id="ARBA00004141"/>
    </source>
</evidence>
<keyword evidence="6" id="KW-0106">Calcium</keyword>
<dbReference type="EMBL" id="JAZDUA010001009">
    <property type="protein sequence ID" value="KAK7788591.1"/>
    <property type="molecule type" value="Genomic_DNA"/>
</dbReference>
<sequence length="153" mass="17126">MILNLLCTWFERISMLVILLNCVTLGMYRPCMDEPCNNPRCKILEVFDELIFAFFTIEMAVKMTAMGAWGKGTYLADPWNRLDAFIVLAGALEYGLNLQNLNLSAIRTIRVLRPLRAINRIPSECPTRSFCASTLCCAALPSRMGAAAARARD</sequence>
<dbReference type="PANTHER" id="PTHR45628:SF22">
    <property type="entry name" value="VOLTAGE-DEPENDENT T-TYPE CALCIUM CHANNEL SUBUNIT ALPHA"/>
    <property type="match status" value="1"/>
</dbReference>
<dbReference type="InterPro" id="IPR005821">
    <property type="entry name" value="Ion_trans_dom"/>
</dbReference>
<keyword evidence="3" id="KW-0109">Calcium transport</keyword>
<keyword evidence="2" id="KW-0813">Transport</keyword>
<accession>A0AAN9UZ89</accession>
<reference evidence="13 14" key="1">
    <citation type="submission" date="2024-03" db="EMBL/GenBank/DDBJ databases">
        <title>The genome assembly and annotation of the cricket Gryllus longicercus Weissman &amp; Gray.</title>
        <authorList>
            <person name="Szrajer S."/>
            <person name="Gray D."/>
            <person name="Ylla G."/>
        </authorList>
    </citation>
    <scope>NUCLEOTIDE SEQUENCE [LARGE SCALE GENOMIC DNA]</scope>
    <source>
        <strain evidence="13">DAG 2021-001</strain>
        <tissue evidence="13">Whole body minus gut</tissue>
    </source>
</reference>
<dbReference type="SUPFAM" id="SSF81324">
    <property type="entry name" value="Voltage-gated potassium channels"/>
    <property type="match status" value="1"/>
</dbReference>
<organism evidence="13 14">
    <name type="scientific">Gryllus longicercus</name>
    <dbReference type="NCBI Taxonomy" id="2509291"/>
    <lineage>
        <taxon>Eukaryota</taxon>
        <taxon>Metazoa</taxon>
        <taxon>Ecdysozoa</taxon>
        <taxon>Arthropoda</taxon>
        <taxon>Hexapoda</taxon>
        <taxon>Insecta</taxon>
        <taxon>Pterygota</taxon>
        <taxon>Neoptera</taxon>
        <taxon>Polyneoptera</taxon>
        <taxon>Orthoptera</taxon>
        <taxon>Ensifera</taxon>
        <taxon>Gryllidea</taxon>
        <taxon>Grylloidea</taxon>
        <taxon>Gryllidae</taxon>
        <taxon>Gryllinae</taxon>
        <taxon>Gryllus</taxon>
    </lineage>
</organism>
<comment type="subcellular location">
    <subcellularLocation>
        <location evidence="1">Membrane</location>
        <topology evidence="1">Multi-pass membrane protein</topology>
    </subcellularLocation>
</comment>
<keyword evidence="7" id="KW-0851">Voltage-gated channel</keyword>
<evidence type="ECO:0000256" key="10">
    <source>
        <dbReference type="ARBA" id="ARBA00023136"/>
    </source>
</evidence>
<dbReference type="Pfam" id="PF00520">
    <property type="entry name" value="Ion_trans"/>
    <property type="match status" value="1"/>
</dbReference>
<evidence type="ECO:0000256" key="3">
    <source>
        <dbReference type="ARBA" id="ARBA00022568"/>
    </source>
</evidence>
<evidence type="ECO:0000259" key="12">
    <source>
        <dbReference type="Pfam" id="PF00520"/>
    </source>
</evidence>